<feature type="domain" description="Type II secretion system protein GspF" evidence="9">
    <location>
        <begin position="67"/>
        <end position="190"/>
    </location>
</feature>
<feature type="transmembrane region" description="Helical" evidence="8">
    <location>
        <begin position="167"/>
        <end position="189"/>
    </location>
</feature>
<keyword evidence="3" id="KW-1003">Cell membrane</keyword>
<name>A0A1F5S8R7_9BACT</name>
<sequence length="400" mass="44495">MSIFKYKAFAQDKTLQSGLVEANNRDYVEEILKEKGLAIVTISEMAAAKKFNLSFLNRVKGKDIVIFSRQFSVLVSANVAMVQSLKILVDQTSNLTLKMIVSEIADEVDAGSPLSEALSKRPKVFSNFYVSVIKSGETSGKLDEVLGYLADEMEKDYDMMSKIKGAMIYPAFVLCALAAVGAVMMIFVVPKLTSILTESGTELPLTTKMLIGTSEFMTNYWWLLIIISVGLFLAVRFYISRPRGRRQFDLIKLKLPIFGHLFQLIYLVRFTRSMNTLIVGGVTISNSLKVAAEVVSNEIYRELIEKTIKEVEDGNSISSVFMDSKTIPKMVSQMLSIGEKTGKMDIILARITDFYSREIATMVANLMTLMEPIIMVIMGVAVGIMVAAIILPMYNLASNF</sequence>
<evidence type="ECO:0000313" key="11">
    <source>
        <dbReference type="Proteomes" id="UP000176877"/>
    </source>
</evidence>
<feature type="transmembrane region" description="Helical" evidence="8">
    <location>
        <begin position="373"/>
        <end position="394"/>
    </location>
</feature>
<dbReference type="GO" id="GO:0005886">
    <property type="term" value="C:plasma membrane"/>
    <property type="evidence" value="ECO:0007669"/>
    <property type="project" value="UniProtKB-SubCell"/>
</dbReference>
<comment type="caution">
    <text evidence="10">The sequence shown here is derived from an EMBL/GenBank/DDBJ whole genome shotgun (WGS) entry which is preliminary data.</text>
</comment>
<evidence type="ECO:0000256" key="2">
    <source>
        <dbReference type="ARBA" id="ARBA00005745"/>
    </source>
</evidence>
<keyword evidence="4" id="KW-0997">Cell inner membrane</keyword>
<evidence type="ECO:0000259" key="9">
    <source>
        <dbReference type="Pfam" id="PF00482"/>
    </source>
</evidence>
<evidence type="ECO:0000256" key="7">
    <source>
        <dbReference type="ARBA" id="ARBA00023136"/>
    </source>
</evidence>
<dbReference type="InterPro" id="IPR018076">
    <property type="entry name" value="T2SS_GspF_dom"/>
</dbReference>
<organism evidence="10 11">
    <name type="scientific">Candidatus Falkowbacteria bacterium RIFCSPHIGHO2_02_FULL_42_9</name>
    <dbReference type="NCBI Taxonomy" id="1797986"/>
    <lineage>
        <taxon>Bacteria</taxon>
        <taxon>Candidatus Falkowiibacteriota</taxon>
    </lineage>
</organism>
<keyword evidence="7 8" id="KW-0472">Membrane</keyword>
<feature type="domain" description="Type II secretion system protein GspF" evidence="9">
    <location>
        <begin position="270"/>
        <end position="392"/>
    </location>
</feature>
<proteinExistence type="inferred from homology"/>
<dbReference type="PRINTS" id="PR00812">
    <property type="entry name" value="BCTERIALGSPF"/>
</dbReference>
<evidence type="ECO:0000313" key="10">
    <source>
        <dbReference type="EMBL" id="OGF23118.1"/>
    </source>
</evidence>
<dbReference type="Proteomes" id="UP000176877">
    <property type="component" value="Unassembled WGS sequence"/>
</dbReference>
<dbReference type="InterPro" id="IPR042094">
    <property type="entry name" value="T2SS_GspF_sf"/>
</dbReference>
<dbReference type="PANTHER" id="PTHR30012">
    <property type="entry name" value="GENERAL SECRETION PATHWAY PROTEIN"/>
    <property type="match status" value="1"/>
</dbReference>
<evidence type="ECO:0000256" key="6">
    <source>
        <dbReference type="ARBA" id="ARBA00022989"/>
    </source>
</evidence>
<evidence type="ECO:0000256" key="5">
    <source>
        <dbReference type="ARBA" id="ARBA00022692"/>
    </source>
</evidence>
<comment type="subcellular location">
    <subcellularLocation>
        <location evidence="1">Cell inner membrane</location>
        <topology evidence="1">Multi-pass membrane protein</topology>
    </subcellularLocation>
</comment>
<dbReference type="EMBL" id="MFFT01000026">
    <property type="protein sequence ID" value="OGF23118.1"/>
    <property type="molecule type" value="Genomic_DNA"/>
</dbReference>
<protein>
    <recommendedName>
        <fullName evidence="9">Type II secretion system protein GspF domain-containing protein</fullName>
    </recommendedName>
</protein>
<dbReference type="Pfam" id="PF00482">
    <property type="entry name" value="T2SSF"/>
    <property type="match status" value="2"/>
</dbReference>
<reference evidence="10 11" key="1">
    <citation type="journal article" date="2016" name="Nat. Commun.">
        <title>Thousands of microbial genomes shed light on interconnected biogeochemical processes in an aquifer system.</title>
        <authorList>
            <person name="Anantharaman K."/>
            <person name="Brown C.T."/>
            <person name="Hug L.A."/>
            <person name="Sharon I."/>
            <person name="Castelle C.J."/>
            <person name="Probst A.J."/>
            <person name="Thomas B.C."/>
            <person name="Singh A."/>
            <person name="Wilkins M.J."/>
            <person name="Karaoz U."/>
            <person name="Brodie E.L."/>
            <person name="Williams K.H."/>
            <person name="Hubbard S.S."/>
            <person name="Banfield J.F."/>
        </authorList>
    </citation>
    <scope>NUCLEOTIDE SEQUENCE [LARGE SCALE GENOMIC DNA]</scope>
</reference>
<evidence type="ECO:0000256" key="4">
    <source>
        <dbReference type="ARBA" id="ARBA00022519"/>
    </source>
</evidence>
<dbReference type="Gene3D" id="1.20.81.30">
    <property type="entry name" value="Type II secretion system (T2SS), domain F"/>
    <property type="match status" value="2"/>
</dbReference>
<keyword evidence="5 8" id="KW-0812">Transmembrane</keyword>
<accession>A0A1F5S8R7</accession>
<dbReference type="PANTHER" id="PTHR30012:SF0">
    <property type="entry name" value="TYPE II SECRETION SYSTEM PROTEIN F-RELATED"/>
    <property type="match status" value="1"/>
</dbReference>
<feature type="transmembrane region" description="Helical" evidence="8">
    <location>
        <begin position="220"/>
        <end position="239"/>
    </location>
</feature>
<comment type="similarity">
    <text evidence="2">Belongs to the GSP F family.</text>
</comment>
<keyword evidence="6 8" id="KW-1133">Transmembrane helix</keyword>
<dbReference type="AlphaFoldDB" id="A0A1F5S8R7"/>
<evidence type="ECO:0000256" key="8">
    <source>
        <dbReference type="SAM" id="Phobius"/>
    </source>
</evidence>
<dbReference type="FunFam" id="1.20.81.30:FF:000001">
    <property type="entry name" value="Type II secretion system protein F"/>
    <property type="match status" value="1"/>
</dbReference>
<evidence type="ECO:0000256" key="3">
    <source>
        <dbReference type="ARBA" id="ARBA00022475"/>
    </source>
</evidence>
<evidence type="ECO:0000256" key="1">
    <source>
        <dbReference type="ARBA" id="ARBA00004429"/>
    </source>
</evidence>
<gene>
    <name evidence="10" type="ORF">A3D45_03320</name>
</gene>
<dbReference type="InterPro" id="IPR003004">
    <property type="entry name" value="GspF/PilC"/>
</dbReference>